<protein>
    <submittedName>
        <fullName evidence="1">Uncharacterized protein</fullName>
    </submittedName>
</protein>
<evidence type="ECO:0000313" key="1">
    <source>
        <dbReference type="EMBL" id="GCE22561.1"/>
    </source>
</evidence>
<proteinExistence type="predicted"/>
<reference evidence="2" key="1">
    <citation type="submission" date="2018-12" db="EMBL/GenBank/DDBJ databases">
        <title>Tengunoibacter tsumagoiensis gen. nov., sp. nov., Dictyobacter kobayashii sp. nov., D. alpinus sp. nov., and D. joshuensis sp. nov. and description of Dictyobacteraceae fam. nov. within the order Ktedonobacterales isolated from Tengu-no-mugimeshi.</title>
        <authorList>
            <person name="Wang C.M."/>
            <person name="Zheng Y."/>
            <person name="Sakai Y."/>
            <person name="Toyoda A."/>
            <person name="Minakuchi Y."/>
            <person name="Abe K."/>
            <person name="Yokota A."/>
            <person name="Yabe S."/>
        </authorList>
    </citation>
    <scope>NUCLEOTIDE SEQUENCE [LARGE SCALE GENOMIC DNA]</scope>
    <source>
        <strain evidence="2">Uno11</strain>
    </source>
</reference>
<organism evidence="1 2">
    <name type="scientific">Dictyobacter kobayashii</name>
    <dbReference type="NCBI Taxonomy" id="2014872"/>
    <lineage>
        <taxon>Bacteria</taxon>
        <taxon>Bacillati</taxon>
        <taxon>Chloroflexota</taxon>
        <taxon>Ktedonobacteria</taxon>
        <taxon>Ktedonobacterales</taxon>
        <taxon>Dictyobacteraceae</taxon>
        <taxon>Dictyobacter</taxon>
    </lineage>
</organism>
<sequence length="61" mass="6296">MVVIITITAAAVDTITAGIITAVTAADITTISRLCGHAAKCMTTRTYVTQGAATSMQLRPE</sequence>
<name>A0A402ATX4_9CHLR</name>
<dbReference type="EMBL" id="BIFS01000002">
    <property type="protein sequence ID" value="GCE22561.1"/>
    <property type="molecule type" value="Genomic_DNA"/>
</dbReference>
<evidence type="ECO:0000313" key="2">
    <source>
        <dbReference type="Proteomes" id="UP000287188"/>
    </source>
</evidence>
<gene>
    <name evidence="1" type="ORF">KDK_63610</name>
</gene>
<comment type="caution">
    <text evidence="1">The sequence shown here is derived from an EMBL/GenBank/DDBJ whole genome shotgun (WGS) entry which is preliminary data.</text>
</comment>
<accession>A0A402ATX4</accession>
<dbReference type="Proteomes" id="UP000287188">
    <property type="component" value="Unassembled WGS sequence"/>
</dbReference>
<keyword evidence="2" id="KW-1185">Reference proteome</keyword>
<dbReference type="AlphaFoldDB" id="A0A402ATX4"/>